<dbReference type="EMBL" id="ANHY01000014">
    <property type="protein sequence ID" value="EKV28935.1"/>
    <property type="molecule type" value="Genomic_DNA"/>
</dbReference>
<dbReference type="InterPro" id="IPR025496">
    <property type="entry name" value="DUF4387"/>
</dbReference>
<dbReference type="eggNOG" id="ENOG5032RXZ">
    <property type="taxonomic scope" value="Bacteria"/>
</dbReference>
<dbReference type="Proteomes" id="UP000009881">
    <property type="component" value="Unassembled WGS sequence"/>
</dbReference>
<evidence type="ECO:0000259" key="1">
    <source>
        <dbReference type="Pfam" id="PF14330"/>
    </source>
</evidence>
<dbReference type="AlphaFoldDB" id="K9GSG3"/>
<evidence type="ECO:0000313" key="2">
    <source>
        <dbReference type="EMBL" id="EKV28935.1"/>
    </source>
</evidence>
<reference evidence="2 3" key="1">
    <citation type="journal article" date="2013" name="Genome Announc.">
        <title>Draft Genome Sequence of an Alphaproteobacterium, Caenispirillum salinarum AK4(T), Isolated from a Solar Saltern.</title>
        <authorList>
            <person name="Khatri I."/>
            <person name="Singh A."/>
            <person name="Korpole S."/>
            <person name="Pinnaka A.K."/>
            <person name="Subramanian S."/>
        </authorList>
    </citation>
    <scope>NUCLEOTIDE SEQUENCE [LARGE SCALE GENOMIC DNA]</scope>
    <source>
        <strain evidence="2 3">AK4</strain>
    </source>
</reference>
<proteinExistence type="predicted"/>
<accession>K9GSG3</accession>
<name>K9GSG3_9PROT</name>
<dbReference type="Pfam" id="PF14330">
    <property type="entry name" value="DUF4387"/>
    <property type="match status" value="1"/>
</dbReference>
<organism evidence="2 3">
    <name type="scientific">Caenispirillum salinarum AK4</name>
    <dbReference type="NCBI Taxonomy" id="1238182"/>
    <lineage>
        <taxon>Bacteria</taxon>
        <taxon>Pseudomonadati</taxon>
        <taxon>Pseudomonadota</taxon>
        <taxon>Alphaproteobacteria</taxon>
        <taxon>Rhodospirillales</taxon>
        <taxon>Novispirillaceae</taxon>
        <taxon>Caenispirillum</taxon>
    </lineage>
</organism>
<dbReference type="PATRIC" id="fig|1238182.3.peg.2913"/>
<protein>
    <recommendedName>
        <fullName evidence="1">DUF4387 domain-containing protein</fullName>
    </recommendedName>
</protein>
<sequence>MIRIASKKDIQTMTASTVPLSQLAKTIRSKNAGVDKITFDIIFRERATFDAVRRSGALTRESVAALYGISDSRISDFVEFPPANAVKFTIYRERPSGSPGDPDIFGAQQYAPLLSLPVAVPE</sequence>
<gene>
    <name evidence="2" type="ORF">C882_0699</name>
</gene>
<comment type="caution">
    <text evidence="2">The sequence shown here is derived from an EMBL/GenBank/DDBJ whole genome shotgun (WGS) entry which is preliminary data.</text>
</comment>
<evidence type="ECO:0000313" key="3">
    <source>
        <dbReference type="Proteomes" id="UP000009881"/>
    </source>
</evidence>
<feature type="domain" description="DUF4387" evidence="1">
    <location>
        <begin position="20"/>
        <end position="116"/>
    </location>
</feature>
<dbReference type="STRING" id="1238182.C882_0699"/>
<keyword evidence="3" id="KW-1185">Reference proteome</keyword>